<comment type="catalytic activity">
    <reaction evidence="1 10">
        <text>2 a quinol + O2 = 2 a quinone + 2 H2O</text>
        <dbReference type="Rhea" id="RHEA:55376"/>
        <dbReference type="ChEBI" id="CHEBI:15377"/>
        <dbReference type="ChEBI" id="CHEBI:15379"/>
        <dbReference type="ChEBI" id="CHEBI:24646"/>
        <dbReference type="ChEBI" id="CHEBI:132124"/>
    </reaction>
</comment>
<keyword evidence="8 10" id="KW-0472">Membrane</keyword>
<gene>
    <name evidence="11" type="ORF">BEH_23755</name>
</gene>
<dbReference type="InterPro" id="IPR024791">
    <property type="entry name" value="Cyt_c/ubiquinol_Oxase_su3"/>
</dbReference>
<dbReference type="Gene3D" id="1.20.120.80">
    <property type="entry name" value="Cytochrome c oxidase, subunit III, four-helix bundle"/>
    <property type="match status" value="1"/>
</dbReference>
<dbReference type="GO" id="GO:0019646">
    <property type="term" value="P:aerobic electron transport chain"/>
    <property type="evidence" value="ECO:0007669"/>
    <property type="project" value="UniProtKB-UniRule"/>
</dbReference>
<evidence type="ECO:0000256" key="1">
    <source>
        <dbReference type="ARBA" id="ARBA00000725"/>
    </source>
</evidence>
<proteinExistence type="inferred from homology"/>
<dbReference type="AlphaFoldDB" id="A0A1X7G820"/>
<accession>A0A0H4KR42</accession>
<dbReference type="GO" id="GO:0005886">
    <property type="term" value="C:plasma membrane"/>
    <property type="evidence" value="ECO:0007669"/>
    <property type="project" value="UniProtKB-SubCell"/>
</dbReference>
<dbReference type="NCBIfam" id="TIGR02897">
    <property type="entry name" value="QoxC"/>
    <property type="match status" value="1"/>
</dbReference>
<reference evidence="12" key="2">
    <citation type="submission" date="2015-06" db="EMBL/GenBank/DDBJ databases">
        <title>Genome Sequence of Bacillus endophyticus and Analysis of its Companion Mechanism in the Ketogulonigenium vulgare-Bacillus strain Consortium.</title>
        <authorList>
            <person name="Jia N."/>
            <person name="Du J."/>
            <person name="Ding M.-Z."/>
            <person name="Gao F."/>
            <person name="Yuan Y.-J."/>
        </authorList>
    </citation>
    <scope>NUCLEOTIDE SEQUENCE [LARGE SCALE GENOMIC DNA]</scope>
    <source>
        <strain evidence="12">Hbe603</strain>
    </source>
</reference>
<dbReference type="Pfam" id="PF00510">
    <property type="entry name" value="COX3"/>
    <property type="match status" value="1"/>
</dbReference>
<protein>
    <recommendedName>
        <fullName evidence="10">Quinol oxidase subunit 3</fullName>
        <ecNumber evidence="10">1.10.3.-</ecNumber>
    </recommendedName>
</protein>
<dbReference type="InterPro" id="IPR000298">
    <property type="entry name" value="Cyt_c_oxidase-like_su3"/>
</dbReference>
<dbReference type="Proteomes" id="UP000036202">
    <property type="component" value="Chromosome"/>
</dbReference>
<feature type="transmembrane region" description="Helical" evidence="10">
    <location>
        <begin position="136"/>
        <end position="163"/>
    </location>
</feature>
<dbReference type="CDD" id="cd02863">
    <property type="entry name" value="Ubiquinol_oxidase_III"/>
    <property type="match status" value="1"/>
</dbReference>
<evidence type="ECO:0000256" key="10">
    <source>
        <dbReference type="RuleBase" id="RU367152"/>
    </source>
</evidence>
<evidence type="ECO:0000256" key="5">
    <source>
        <dbReference type="ARBA" id="ARBA00022692"/>
    </source>
</evidence>
<keyword evidence="7 10" id="KW-0560">Oxidoreductase</keyword>
<dbReference type="GO" id="GO:0004129">
    <property type="term" value="F:cytochrome-c oxidase activity"/>
    <property type="evidence" value="ECO:0007669"/>
    <property type="project" value="UniProtKB-UniRule"/>
</dbReference>
<evidence type="ECO:0000256" key="9">
    <source>
        <dbReference type="RuleBase" id="RU003376"/>
    </source>
</evidence>
<accession>A0A1X7G820</accession>
<keyword evidence="5 9" id="KW-0812">Transmembrane</keyword>
<dbReference type="PATRIC" id="fig|135735.6.peg.4993"/>
<evidence type="ECO:0000256" key="2">
    <source>
        <dbReference type="ARBA" id="ARBA00004651"/>
    </source>
</evidence>
<sequence>MAAESTHAHDANTPLEYSKGEDRMTILGFWIFLGAEIALFSTLFATYMVLHSRPANGPTSADLFKPEIVLLMTFLLLTSSFTGSMAIHYLRAQKMKAMVTWLLITMALGLGFLGCEIFEFYEYIGHEGVSIKTSAFLSAFFVLVGTHGLHVTIGIGWLTCILIQLKQRGFTPKTARKVFIIGLYWHFLDIVWLFIFTLVYLSGMVL</sequence>
<dbReference type="GeneID" id="93703759"/>
<organism evidence="11 12">
    <name type="scientific">Priestia filamentosa</name>
    <dbReference type="NCBI Taxonomy" id="1402861"/>
    <lineage>
        <taxon>Bacteria</taxon>
        <taxon>Bacillati</taxon>
        <taxon>Bacillota</taxon>
        <taxon>Bacilli</taxon>
        <taxon>Bacillales</taxon>
        <taxon>Bacillaceae</taxon>
        <taxon>Priestia</taxon>
    </lineage>
</organism>
<evidence type="ECO:0000256" key="4">
    <source>
        <dbReference type="ARBA" id="ARBA00022475"/>
    </source>
</evidence>
<evidence type="ECO:0000313" key="11">
    <source>
        <dbReference type="EMBL" id="AKO94839.1"/>
    </source>
</evidence>
<keyword evidence="6 10" id="KW-1133">Transmembrane helix</keyword>
<evidence type="ECO:0000256" key="8">
    <source>
        <dbReference type="ARBA" id="ARBA00023136"/>
    </source>
</evidence>
<name>A0A1X7G820_9BACI</name>
<dbReference type="GO" id="GO:0042773">
    <property type="term" value="P:ATP synthesis coupled electron transport"/>
    <property type="evidence" value="ECO:0007669"/>
    <property type="project" value="UniProtKB-UniRule"/>
</dbReference>
<feature type="transmembrane region" description="Helical" evidence="10">
    <location>
        <begin position="102"/>
        <end position="124"/>
    </location>
</feature>
<feature type="transmembrane region" description="Helical" evidence="10">
    <location>
        <begin position="68"/>
        <end position="90"/>
    </location>
</feature>
<feature type="transmembrane region" description="Helical" evidence="10">
    <location>
        <begin position="183"/>
        <end position="203"/>
    </location>
</feature>
<keyword evidence="4 10" id="KW-1003">Cell membrane</keyword>
<dbReference type="PROSITE" id="PS50253">
    <property type="entry name" value="COX3"/>
    <property type="match status" value="1"/>
</dbReference>
<evidence type="ECO:0000256" key="3">
    <source>
        <dbReference type="ARBA" id="ARBA00010581"/>
    </source>
</evidence>
<evidence type="ECO:0000313" key="12">
    <source>
        <dbReference type="Proteomes" id="UP000036202"/>
    </source>
</evidence>
<dbReference type="EMBL" id="CP011974">
    <property type="protein sequence ID" value="AKO94839.1"/>
    <property type="molecule type" value="Genomic_DNA"/>
</dbReference>
<evidence type="ECO:0000256" key="7">
    <source>
        <dbReference type="ARBA" id="ARBA00023002"/>
    </source>
</evidence>
<reference evidence="11 12" key="1">
    <citation type="journal article" date="2015" name="PLoS ONE">
        <title>Genome Sequence of Bacillus endophyticus and Analysis of Its Companion Mechanism in the Ketogulonigenium vulgare-Bacillus Strain Consortium.</title>
        <authorList>
            <person name="Jia N."/>
            <person name="Du J."/>
            <person name="Ding M.Z."/>
            <person name="Gao F."/>
            <person name="Yuan Y.J."/>
        </authorList>
    </citation>
    <scope>NUCLEOTIDE SEQUENCE [LARGE SCALE GENOMIC DNA]</scope>
    <source>
        <strain evidence="11 12">Hbe603</strain>
    </source>
</reference>
<keyword evidence="12" id="KW-1185">Reference proteome</keyword>
<dbReference type="SUPFAM" id="SSF81452">
    <property type="entry name" value="Cytochrome c oxidase subunit III-like"/>
    <property type="match status" value="1"/>
</dbReference>
<dbReference type="GO" id="GO:0016491">
    <property type="term" value="F:oxidoreductase activity"/>
    <property type="evidence" value="ECO:0007669"/>
    <property type="project" value="UniProtKB-KW"/>
</dbReference>
<dbReference type="InterPro" id="IPR013833">
    <property type="entry name" value="Cyt_c_oxidase_su3_a-hlx"/>
</dbReference>
<dbReference type="InterPro" id="IPR035973">
    <property type="entry name" value="Cyt_c_oxidase_su3-like_sf"/>
</dbReference>
<comment type="similarity">
    <text evidence="3 9">Belongs to the cytochrome c oxidase subunit 3 family.</text>
</comment>
<feature type="transmembrane region" description="Helical" evidence="10">
    <location>
        <begin position="27"/>
        <end position="48"/>
    </location>
</feature>
<dbReference type="InterPro" id="IPR033946">
    <property type="entry name" value="Ubiquinol_oxase_su3_dom"/>
</dbReference>
<dbReference type="OrthoDB" id="9810850at2"/>
<comment type="subcellular location">
    <subcellularLocation>
        <location evidence="2 9">Cell membrane</location>
        <topology evidence="2 9">Multi-pass membrane protein</topology>
    </subcellularLocation>
</comment>
<dbReference type="KEGG" id="beo:BEH_23755"/>
<dbReference type="RefSeq" id="WP_040060391.1">
    <property type="nucleotide sequence ID" value="NZ_CP011974.1"/>
</dbReference>
<dbReference type="PANTHER" id="PTHR11403">
    <property type="entry name" value="CYTOCHROME C OXIDASE SUBUNIT III"/>
    <property type="match status" value="1"/>
</dbReference>
<dbReference type="PANTHER" id="PTHR11403:SF2">
    <property type="entry name" value="CYTOCHROME BO(3) UBIQUINOL OXIDASE SUBUNIT 3"/>
    <property type="match status" value="1"/>
</dbReference>
<evidence type="ECO:0000256" key="6">
    <source>
        <dbReference type="ARBA" id="ARBA00022989"/>
    </source>
</evidence>
<dbReference type="FunFam" id="1.20.120.80:FF:000001">
    <property type="entry name" value="Cytochrome (Ubi)quinol oxidase subunit III"/>
    <property type="match status" value="1"/>
</dbReference>
<dbReference type="InterPro" id="IPR014246">
    <property type="entry name" value="QoxC"/>
</dbReference>
<dbReference type="EC" id="1.10.3.-" evidence="10"/>
<comment type="function">
    <text evidence="10">Catalyzes quinol oxidation with the concomitant reduction of oxygen to water.</text>
</comment>